<evidence type="ECO:0000313" key="5">
    <source>
        <dbReference type="Proteomes" id="UP001500620"/>
    </source>
</evidence>
<dbReference type="Pfam" id="PF00072">
    <property type="entry name" value="Response_reg"/>
    <property type="match status" value="1"/>
</dbReference>
<dbReference type="EMBL" id="BAABAT010000075">
    <property type="protein sequence ID" value="GAA4263641.1"/>
    <property type="molecule type" value="Genomic_DNA"/>
</dbReference>
<dbReference type="PANTHER" id="PTHR44591">
    <property type="entry name" value="STRESS RESPONSE REGULATOR PROTEIN 1"/>
    <property type="match status" value="1"/>
</dbReference>
<dbReference type="Proteomes" id="UP001500620">
    <property type="component" value="Unassembled WGS sequence"/>
</dbReference>
<dbReference type="InterPro" id="IPR011006">
    <property type="entry name" value="CheY-like_superfamily"/>
</dbReference>
<sequence>MVMARVLLIDDDAEIRETTAIRLQIGGHHVISAATPQEALTAAADHQHFDVAVLDLHLSRADGDELLDLLRHNSATAHIPVVFYSANAPHATSVHGLSLADPHMTRGRPLNSLLATIDCLSHEQFHDSGSCN</sequence>
<dbReference type="InterPro" id="IPR001789">
    <property type="entry name" value="Sig_transdc_resp-reg_receiver"/>
</dbReference>
<dbReference type="InterPro" id="IPR050595">
    <property type="entry name" value="Bact_response_regulator"/>
</dbReference>
<comment type="caution">
    <text evidence="4">The sequence shown here is derived from an EMBL/GenBank/DDBJ whole genome shotgun (WGS) entry which is preliminary data.</text>
</comment>
<keyword evidence="5" id="KW-1185">Reference proteome</keyword>
<feature type="domain" description="Response regulatory" evidence="3">
    <location>
        <begin position="5"/>
        <end position="121"/>
    </location>
</feature>
<dbReference type="PANTHER" id="PTHR44591:SF3">
    <property type="entry name" value="RESPONSE REGULATORY DOMAIN-CONTAINING PROTEIN"/>
    <property type="match status" value="1"/>
</dbReference>
<evidence type="ECO:0000259" key="3">
    <source>
        <dbReference type="PROSITE" id="PS50110"/>
    </source>
</evidence>
<name>A0ABP8DUH8_9ACTN</name>
<dbReference type="CDD" id="cd00156">
    <property type="entry name" value="REC"/>
    <property type="match status" value="1"/>
</dbReference>
<feature type="modified residue" description="4-aspartylphosphate" evidence="2">
    <location>
        <position position="55"/>
    </location>
</feature>
<evidence type="ECO:0000313" key="4">
    <source>
        <dbReference type="EMBL" id="GAA4263641.1"/>
    </source>
</evidence>
<dbReference type="SUPFAM" id="SSF52172">
    <property type="entry name" value="CheY-like"/>
    <property type="match status" value="1"/>
</dbReference>
<organism evidence="4 5">
    <name type="scientific">Dactylosporangium darangshiense</name>
    <dbReference type="NCBI Taxonomy" id="579108"/>
    <lineage>
        <taxon>Bacteria</taxon>
        <taxon>Bacillati</taxon>
        <taxon>Actinomycetota</taxon>
        <taxon>Actinomycetes</taxon>
        <taxon>Micromonosporales</taxon>
        <taxon>Micromonosporaceae</taxon>
        <taxon>Dactylosporangium</taxon>
    </lineage>
</organism>
<protein>
    <recommendedName>
        <fullName evidence="3">Response regulatory domain-containing protein</fullName>
    </recommendedName>
</protein>
<evidence type="ECO:0000256" key="1">
    <source>
        <dbReference type="ARBA" id="ARBA00022553"/>
    </source>
</evidence>
<keyword evidence="1 2" id="KW-0597">Phosphoprotein</keyword>
<dbReference type="Gene3D" id="3.40.50.2300">
    <property type="match status" value="1"/>
</dbReference>
<dbReference type="SMART" id="SM00448">
    <property type="entry name" value="REC"/>
    <property type="match status" value="1"/>
</dbReference>
<gene>
    <name evidence="4" type="ORF">GCM10022255_110020</name>
</gene>
<proteinExistence type="predicted"/>
<dbReference type="PROSITE" id="PS50110">
    <property type="entry name" value="RESPONSE_REGULATORY"/>
    <property type="match status" value="1"/>
</dbReference>
<accession>A0ABP8DUH8</accession>
<reference evidence="5" key="1">
    <citation type="journal article" date="2019" name="Int. J. Syst. Evol. Microbiol.">
        <title>The Global Catalogue of Microorganisms (GCM) 10K type strain sequencing project: providing services to taxonomists for standard genome sequencing and annotation.</title>
        <authorList>
            <consortium name="The Broad Institute Genomics Platform"/>
            <consortium name="The Broad Institute Genome Sequencing Center for Infectious Disease"/>
            <person name="Wu L."/>
            <person name="Ma J."/>
        </authorList>
    </citation>
    <scope>NUCLEOTIDE SEQUENCE [LARGE SCALE GENOMIC DNA]</scope>
    <source>
        <strain evidence="5">JCM 17441</strain>
    </source>
</reference>
<evidence type="ECO:0000256" key="2">
    <source>
        <dbReference type="PROSITE-ProRule" id="PRU00169"/>
    </source>
</evidence>